<dbReference type="PANTHER" id="PTHR14218:SF15">
    <property type="entry name" value="TRIPEPTIDYL-PEPTIDASE 1"/>
    <property type="match status" value="1"/>
</dbReference>
<dbReference type="InterPro" id="IPR036852">
    <property type="entry name" value="Peptidase_S8/S53_dom_sf"/>
</dbReference>
<name>A0A090DFD0_MESPL</name>
<dbReference type="EMBL" id="CCNB01000002">
    <property type="protein sequence ID" value="CDX14349.1"/>
    <property type="molecule type" value="Genomic_DNA"/>
</dbReference>
<keyword evidence="4 8" id="KW-0378">Hydrolase</keyword>
<feature type="region of interest" description="Disordered" evidence="9">
    <location>
        <begin position="1"/>
        <end position="20"/>
    </location>
</feature>
<dbReference type="CDD" id="cd04056">
    <property type="entry name" value="Peptidases_S53"/>
    <property type="match status" value="1"/>
</dbReference>
<dbReference type="InterPro" id="IPR000209">
    <property type="entry name" value="Peptidase_S8/S53_dom"/>
</dbReference>
<dbReference type="InterPro" id="IPR030400">
    <property type="entry name" value="Sedolisin_dom"/>
</dbReference>
<comment type="cofactor">
    <cofactor evidence="1">
        <name>Ca(2+)</name>
        <dbReference type="ChEBI" id="CHEBI:29108"/>
    </cofactor>
</comment>
<feature type="active site" description="Charge relay system" evidence="8">
    <location>
        <position position="240"/>
    </location>
</feature>
<dbReference type="Pfam" id="PF09286">
    <property type="entry name" value="Pro-kuma_activ"/>
    <property type="match status" value="1"/>
</dbReference>
<evidence type="ECO:0000256" key="4">
    <source>
        <dbReference type="ARBA" id="ARBA00022801"/>
    </source>
</evidence>
<dbReference type="InterPro" id="IPR015366">
    <property type="entry name" value="S53_propep"/>
</dbReference>
<evidence type="ECO:0000256" key="3">
    <source>
        <dbReference type="ARBA" id="ARBA00022723"/>
    </source>
</evidence>
<evidence type="ECO:0000313" key="11">
    <source>
        <dbReference type="EMBL" id="CDX14349.1"/>
    </source>
</evidence>
<keyword evidence="5 8" id="KW-0720">Serine protease</keyword>
<dbReference type="Gene3D" id="3.40.50.200">
    <property type="entry name" value="Peptidase S8/S53 domain"/>
    <property type="match status" value="1"/>
</dbReference>
<comment type="caution">
    <text evidence="8">Lacks conserved residue(s) required for the propagation of feature annotation.</text>
</comment>
<feature type="domain" description="Peptidase S53" evidence="10">
    <location>
        <begin position="167"/>
        <end position="515"/>
    </location>
</feature>
<organism evidence="11 12">
    <name type="scientific">Mesorhizobium plurifarium</name>
    <dbReference type="NCBI Taxonomy" id="69974"/>
    <lineage>
        <taxon>Bacteria</taxon>
        <taxon>Pseudomonadati</taxon>
        <taxon>Pseudomonadota</taxon>
        <taxon>Alphaproteobacteria</taxon>
        <taxon>Hyphomicrobiales</taxon>
        <taxon>Phyllobacteriaceae</taxon>
        <taxon>Mesorhizobium</taxon>
    </lineage>
</organism>
<evidence type="ECO:0000256" key="5">
    <source>
        <dbReference type="ARBA" id="ARBA00022825"/>
    </source>
</evidence>
<evidence type="ECO:0000256" key="8">
    <source>
        <dbReference type="PROSITE-ProRule" id="PRU01032"/>
    </source>
</evidence>
<gene>
    <name evidence="11" type="ORF">MPLDJ20_100071</name>
</gene>
<dbReference type="Pfam" id="PF00082">
    <property type="entry name" value="Peptidase_S8"/>
    <property type="match status" value="1"/>
</dbReference>
<dbReference type="Proteomes" id="UP000046373">
    <property type="component" value="Unassembled WGS sequence"/>
</dbReference>
<keyword evidence="2 8" id="KW-0645">Protease</keyword>
<dbReference type="PROSITE" id="PS51695">
    <property type="entry name" value="SEDOLISIN"/>
    <property type="match status" value="1"/>
</dbReference>
<dbReference type="AlphaFoldDB" id="A0A090DFD0"/>
<dbReference type="SMART" id="SM00944">
    <property type="entry name" value="Pro-kuma_activ"/>
    <property type="match status" value="1"/>
</dbReference>
<accession>A0A090DFD0</accession>
<reference evidence="11 12" key="1">
    <citation type="submission" date="2014-08" db="EMBL/GenBank/DDBJ databases">
        <authorList>
            <person name="Moulin Lionel"/>
        </authorList>
    </citation>
    <scope>NUCLEOTIDE SEQUENCE [LARGE SCALE GENOMIC DNA]</scope>
</reference>
<feature type="active site" description="Charge relay system" evidence="8">
    <location>
        <position position="244"/>
    </location>
</feature>
<evidence type="ECO:0000259" key="10">
    <source>
        <dbReference type="PROSITE" id="PS51695"/>
    </source>
</evidence>
<dbReference type="GO" id="GO:0046872">
    <property type="term" value="F:metal ion binding"/>
    <property type="evidence" value="ECO:0007669"/>
    <property type="project" value="UniProtKB-KW"/>
</dbReference>
<dbReference type="GO" id="GO:0006508">
    <property type="term" value="P:proteolysis"/>
    <property type="evidence" value="ECO:0007669"/>
    <property type="project" value="UniProtKB-KW"/>
</dbReference>
<dbReference type="InterPro" id="IPR050819">
    <property type="entry name" value="Tripeptidyl-peptidase_I"/>
</dbReference>
<evidence type="ECO:0000256" key="2">
    <source>
        <dbReference type="ARBA" id="ARBA00022670"/>
    </source>
</evidence>
<evidence type="ECO:0000256" key="9">
    <source>
        <dbReference type="SAM" id="MobiDB-lite"/>
    </source>
</evidence>
<evidence type="ECO:0000313" key="12">
    <source>
        <dbReference type="Proteomes" id="UP000046373"/>
    </source>
</evidence>
<protein>
    <submittedName>
        <fullName evidence="11">Kumamolisin. Serine peptidase. MEROPS family S53</fullName>
    </submittedName>
</protein>
<evidence type="ECO:0000256" key="6">
    <source>
        <dbReference type="ARBA" id="ARBA00022837"/>
    </source>
</evidence>
<dbReference type="GO" id="GO:0008240">
    <property type="term" value="F:tripeptidyl-peptidase activity"/>
    <property type="evidence" value="ECO:0007669"/>
    <property type="project" value="TreeGrafter"/>
</dbReference>
<feature type="active site" description="Charge relay system" evidence="8">
    <location>
        <position position="438"/>
    </location>
</feature>
<feature type="region of interest" description="Disordered" evidence="9">
    <location>
        <begin position="395"/>
        <end position="415"/>
    </location>
</feature>
<keyword evidence="6" id="KW-0106">Calcium</keyword>
<dbReference type="GO" id="GO:0004252">
    <property type="term" value="F:serine-type endopeptidase activity"/>
    <property type="evidence" value="ECO:0007669"/>
    <property type="project" value="UniProtKB-UniRule"/>
</dbReference>
<keyword evidence="7" id="KW-0865">Zymogen</keyword>
<dbReference type="SUPFAM" id="SSF52743">
    <property type="entry name" value="Subtilisin-like"/>
    <property type="match status" value="1"/>
</dbReference>
<keyword evidence="3" id="KW-0479">Metal-binding</keyword>
<dbReference type="SUPFAM" id="SSF54897">
    <property type="entry name" value="Protease propeptides/inhibitors"/>
    <property type="match status" value="1"/>
</dbReference>
<evidence type="ECO:0000256" key="7">
    <source>
        <dbReference type="ARBA" id="ARBA00023145"/>
    </source>
</evidence>
<proteinExistence type="predicted"/>
<evidence type="ECO:0000256" key="1">
    <source>
        <dbReference type="ARBA" id="ARBA00001913"/>
    </source>
</evidence>
<dbReference type="PANTHER" id="PTHR14218">
    <property type="entry name" value="PROTEASE S8 TRIPEPTIDYL PEPTIDASE I CLN2"/>
    <property type="match status" value="1"/>
</dbReference>
<sequence>MPAQYVEIPGSNREPPVGSAPIASVHATNPREQIEVSVYVKDEGGDPLLKMKPGAVPPSTTESTAARDSAAFDKVRKFASEAGLSVVLQDPARRLIKLAGPADKLEAAFRTKLHYYNDGKNAFRARSGSLSAPADVVGSIEAVLGLDTRPIAKQKLTRGANPHVVTGHLPNEVGRFYNFPQTKGLGAGQCIALIELGGGYRDSDNRLAFETMRLPVPTVTAISVSGGGNNPGPDPNADGEVALDIQVAGGAAPGAKIAVYFAPNTIQGFVDAITRAVNDAQNRPSVISISWGSPESQWTGQGLAAMNFALKDAATRGVTVFAAAGDNLATDGVGDGHGHVDFPASSPYAVGCGGTFIDTAKGKITGEAVWNHGGSGTGGGISDRFDAPGYQANVQFPPSVNPRQGKGRGVPDVAGDADPRSGYRIVVAGSGATIGGTSAVAPLWAGLIALINEACGRPLGFIQPYLYGAPQAFSQITKGDNKDNGVGYSAGGGWNACTGLGAPKGEDLLTVFKSAIGAVNAPLA</sequence>